<evidence type="ECO:0000313" key="2">
    <source>
        <dbReference type="Proteomes" id="UP000267469"/>
    </source>
</evidence>
<gene>
    <name evidence="1" type="ORF">ED312_15080</name>
</gene>
<dbReference type="OrthoDB" id="1442094at2"/>
<comment type="caution">
    <text evidence="1">The sequence shown here is derived from an EMBL/GenBank/DDBJ whole genome shotgun (WGS) entry which is preliminary data.</text>
</comment>
<proteinExistence type="predicted"/>
<dbReference type="EMBL" id="RJTM01000105">
    <property type="protein sequence ID" value="RNL83398.1"/>
    <property type="molecule type" value="Genomic_DNA"/>
</dbReference>
<organism evidence="1 2">
    <name type="scientific">Sinomicrobium pectinilyticum</name>
    <dbReference type="NCBI Taxonomy" id="1084421"/>
    <lineage>
        <taxon>Bacteria</taxon>
        <taxon>Pseudomonadati</taxon>
        <taxon>Bacteroidota</taxon>
        <taxon>Flavobacteriia</taxon>
        <taxon>Flavobacteriales</taxon>
        <taxon>Flavobacteriaceae</taxon>
        <taxon>Sinomicrobium</taxon>
    </lineage>
</organism>
<keyword evidence="2" id="KW-1185">Reference proteome</keyword>
<dbReference type="Proteomes" id="UP000267469">
    <property type="component" value="Unassembled WGS sequence"/>
</dbReference>
<protein>
    <submittedName>
        <fullName evidence="1">Uncharacterized protein</fullName>
    </submittedName>
</protein>
<evidence type="ECO:0000313" key="1">
    <source>
        <dbReference type="EMBL" id="RNL83398.1"/>
    </source>
</evidence>
<reference evidence="1 2" key="1">
    <citation type="submission" date="2018-10" db="EMBL/GenBank/DDBJ databases">
        <title>Sinomicrobium pectinilyticum sp. nov., a pectinase-producing bacterium isolated from alkaline and saline soil, and emended description of the genus Sinomicrobium.</title>
        <authorList>
            <person name="Cheng B."/>
            <person name="Li C."/>
            <person name="Lai Q."/>
            <person name="Du M."/>
            <person name="Shao Z."/>
            <person name="Xu P."/>
            <person name="Yang C."/>
        </authorList>
    </citation>
    <scope>NUCLEOTIDE SEQUENCE [LARGE SCALE GENOMIC DNA]</scope>
    <source>
        <strain evidence="1 2">5DNS001</strain>
    </source>
</reference>
<name>A0A3N0E6D0_SINP1</name>
<dbReference type="AlphaFoldDB" id="A0A3N0E6D0"/>
<sequence length="104" mass="12233">METILFKSRYYTAYQPEKGRCFFVDIRGKKIRMSFCQLLAFRQKVLAMDLDAHFDSELNRHGIEILTLCNREHLFILDTLEVIDLKMFVQGIFAMSELHALVTV</sequence>
<accession>A0A3N0E6D0</accession>
<dbReference type="RefSeq" id="WP_123216851.1">
    <property type="nucleotide sequence ID" value="NZ_RJTM01000105.1"/>
</dbReference>